<feature type="compositionally biased region" description="Basic and acidic residues" evidence="1">
    <location>
        <begin position="350"/>
        <end position="379"/>
    </location>
</feature>
<sequence>MEAKHNERPDGNGTDEDSIKPVSSLLSHFENLAHLNPKSHPTAASTHESRSAFLETPNVVTSRASLDLPRPDPSNWSSSSSSSHARSAAHSPSSSRWLHTARHNHASVTATNTDAFPGRRMPARPVSMNVSSAQWKAPVLTIDTPRTASQTCVIPATENRNREIRTVPEPPPPRRPPSSQSRPSSRPCTPVTDSSGVLIWAEGRARDAKNGLKAASLPPPVNRAEKPKIPATTKNTTAVPRWENAKSLAPASERISVGVEASPFSTPPSSPEKAPPSTIATNGDSSNRIPPLYSTAERGPRRAFPDPTPFRYPHRSATFEAEHDGSSGPRSATTVLTRDIKHPPPPIPMKRSETDLSGRRSARDPRDKQHTSDNLEDRPGLPPRAQARISRRGAPSQTGMQPSSDLAPRRSFDILSRPTITSNFPVRVGSEQTDPHFPPPPQRDTAVPGGRIHANSKTQPPPTPTQFARSPMRSVECLSTPPASNQRQTSRSTRIESEESEPPFDDAPIPRTDYPDFSNTNRRPPIFKSGTRGIHTKHDVRVFDVCGNYACTTGYFTRVWDLSIVSSRTLPSRREIIKIYRHKKELWTLDDEGKLLLWPPDESGSPNLQYSYSHPYDRVAKGHTFSMVVGDLLWLASGKEVRVYRPNSKDADFQVLKGPFGKSDAGEITSGTTSPKDGGLTGMIYVYDISTSPWTVKKDWLAHDQAVCGLLLDSSSVWTVNRLQAVSLGTDNYIRLWDAMLEDDWLEARMHDRDVEYCHFREITAAVLTWNAGATVPGNLRDSKFIRDVIHPESPPDILVFGFQELVDLENKKITAKSILMGSKKKDSADKEHMSRQYRVWKDYLASCIHDIMPLDQPYVLLHTSNLIGLFTCVFIKQEERQRIRGVSATEVKRGMGGLHGNKQFPATRIKLLVTHRLFVGGGDGTMILDHEICILNGDLNYRIDSMPRNTVIEAVKARNLPKLLDRDQLLASRRKNPGFRLRAFNEAPITFAPTYKYDVGTDQYDSSEKKRSPAWCDRLLYRGVGRIKQLEYRRHEVKVSDHRPVSGLFKMRIKTISPDKRANVWVACQEEFRKEKRRLATDASIDYLVRILGLDPQEARSLISTTPGTK</sequence>
<dbReference type="InterPro" id="IPR000300">
    <property type="entry name" value="IPPc"/>
</dbReference>
<feature type="compositionally biased region" description="Pro residues" evidence="1">
    <location>
        <begin position="265"/>
        <end position="274"/>
    </location>
</feature>
<evidence type="ECO:0000313" key="3">
    <source>
        <dbReference type="EMBL" id="EER40991.1"/>
    </source>
</evidence>
<accession>C6HFB4</accession>
<evidence type="ECO:0000256" key="1">
    <source>
        <dbReference type="SAM" id="MobiDB-lite"/>
    </source>
</evidence>
<dbReference type="Pfam" id="PF22669">
    <property type="entry name" value="Exo_endo_phos2"/>
    <property type="match status" value="2"/>
</dbReference>
<dbReference type="InterPro" id="IPR011047">
    <property type="entry name" value="Quinoprotein_ADH-like_sf"/>
</dbReference>
<proteinExistence type="predicted"/>
<dbReference type="GO" id="GO:0004439">
    <property type="term" value="F:phosphatidylinositol-4,5-bisphosphate 5-phosphatase activity"/>
    <property type="evidence" value="ECO:0007669"/>
    <property type="project" value="TreeGrafter"/>
</dbReference>
<dbReference type="InterPro" id="IPR046985">
    <property type="entry name" value="IP5"/>
</dbReference>
<feature type="region of interest" description="Disordered" evidence="1">
    <location>
        <begin position="423"/>
        <end position="530"/>
    </location>
</feature>
<dbReference type="SUPFAM" id="SSF50998">
    <property type="entry name" value="Quinoprotein alcohol dehydrogenase-like"/>
    <property type="match status" value="1"/>
</dbReference>
<dbReference type="EMBL" id="GG692424">
    <property type="protein sequence ID" value="EER40991.1"/>
    <property type="molecule type" value="Genomic_DNA"/>
</dbReference>
<feature type="compositionally biased region" description="Basic and acidic residues" evidence="1">
    <location>
        <begin position="1"/>
        <end position="10"/>
    </location>
</feature>
<dbReference type="STRING" id="544712.C6HFB4"/>
<feature type="region of interest" description="Disordered" evidence="1">
    <location>
        <begin position="1"/>
        <end position="97"/>
    </location>
</feature>
<feature type="region of interest" description="Disordered" evidence="1">
    <location>
        <begin position="211"/>
        <end position="410"/>
    </location>
</feature>
<evidence type="ECO:0000259" key="2">
    <source>
        <dbReference type="SMART" id="SM00128"/>
    </source>
</evidence>
<protein>
    <submittedName>
        <fullName evidence="3">Inositol polyphosphate phosphatase</fullName>
    </submittedName>
</protein>
<dbReference type="OrthoDB" id="2248459at2759"/>
<feature type="compositionally biased region" description="Polar residues" evidence="1">
    <location>
        <begin position="278"/>
        <end position="288"/>
    </location>
</feature>
<dbReference type="VEuPathDB" id="FungiDB:HCDG_04637"/>
<dbReference type="InterPro" id="IPR036691">
    <property type="entry name" value="Endo/exonu/phosph_ase_sf"/>
</dbReference>
<dbReference type="PANTHER" id="PTHR11200:SF240">
    <property type="entry name" value="INOSITOL POLYPHOSPHATE 5-PHOSPHATASE C9G1.10C-RELATED"/>
    <property type="match status" value="1"/>
</dbReference>
<evidence type="ECO:0000313" key="4">
    <source>
        <dbReference type="Proteomes" id="UP000002624"/>
    </source>
</evidence>
<dbReference type="GO" id="GO:0046856">
    <property type="term" value="P:phosphatidylinositol dephosphorylation"/>
    <property type="evidence" value="ECO:0007669"/>
    <property type="project" value="InterPro"/>
</dbReference>
<dbReference type="Gene3D" id="3.60.10.10">
    <property type="entry name" value="Endonuclease/exonuclease/phosphatase"/>
    <property type="match status" value="2"/>
</dbReference>
<organism evidence="3 4">
    <name type="scientific">Ajellomyces capsulatus (strain H143)</name>
    <name type="common">Darling's disease fungus</name>
    <name type="synonym">Histoplasma capsulatum</name>
    <dbReference type="NCBI Taxonomy" id="544712"/>
    <lineage>
        <taxon>Eukaryota</taxon>
        <taxon>Fungi</taxon>
        <taxon>Dikarya</taxon>
        <taxon>Ascomycota</taxon>
        <taxon>Pezizomycotina</taxon>
        <taxon>Eurotiomycetes</taxon>
        <taxon>Eurotiomycetidae</taxon>
        <taxon>Onygenales</taxon>
        <taxon>Ajellomycetaceae</taxon>
        <taxon>Histoplasma</taxon>
    </lineage>
</organism>
<feature type="compositionally biased region" description="Low complexity" evidence="1">
    <location>
        <begin position="177"/>
        <end position="187"/>
    </location>
</feature>
<dbReference type="AlphaFoldDB" id="C6HFB4"/>
<reference evidence="4" key="1">
    <citation type="submission" date="2009-05" db="EMBL/GenBank/DDBJ databases">
        <title>The genome sequence of Ajellomyces capsulatus strain H143.</title>
        <authorList>
            <person name="Champion M."/>
            <person name="Cuomo C.A."/>
            <person name="Ma L.-J."/>
            <person name="Henn M.R."/>
            <person name="Sil A."/>
            <person name="Goldman B."/>
            <person name="Young S.K."/>
            <person name="Kodira C.D."/>
            <person name="Zeng Q."/>
            <person name="Koehrsen M."/>
            <person name="Alvarado L."/>
            <person name="Berlin A.M."/>
            <person name="Borenstein D."/>
            <person name="Chen Z."/>
            <person name="Engels R."/>
            <person name="Freedman E."/>
            <person name="Gellesch M."/>
            <person name="Goldberg J."/>
            <person name="Griggs A."/>
            <person name="Gujja S."/>
            <person name="Heiman D.I."/>
            <person name="Hepburn T.A."/>
            <person name="Howarth C."/>
            <person name="Jen D."/>
            <person name="Larson L."/>
            <person name="Lewis B."/>
            <person name="Mehta T."/>
            <person name="Park D."/>
            <person name="Pearson M."/>
            <person name="Roberts A."/>
            <person name="Saif S."/>
            <person name="Shea T.D."/>
            <person name="Shenoy N."/>
            <person name="Sisk P."/>
            <person name="Stolte C."/>
            <person name="Sykes S."/>
            <person name="Walk T."/>
            <person name="White J."/>
            <person name="Yandava C."/>
            <person name="Klein B."/>
            <person name="McEwen J.G."/>
            <person name="Puccia R."/>
            <person name="Goldman G.H."/>
            <person name="Felipe M.S."/>
            <person name="Nino-Vega G."/>
            <person name="San-Blas G."/>
            <person name="Taylor J.W."/>
            <person name="Mendoza L."/>
            <person name="Galagan J.E."/>
            <person name="Nusbaum C."/>
            <person name="Birren B.W."/>
        </authorList>
    </citation>
    <scope>NUCLEOTIDE SEQUENCE [LARGE SCALE GENOMIC DNA]</scope>
    <source>
        <strain evidence="4">H143</strain>
    </source>
</reference>
<feature type="region of interest" description="Disordered" evidence="1">
    <location>
        <begin position="155"/>
        <end position="197"/>
    </location>
</feature>
<dbReference type="HOGENOM" id="CLU_002027_1_1_1"/>
<dbReference type="PANTHER" id="PTHR11200">
    <property type="entry name" value="INOSITOL 5-PHOSPHATASE"/>
    <property type="match status" value="1"/>
</dbReference>
<dbReference type="Proteomes" id="UP000002624">
    <property type="component" value="Unassembled WGS sequence"/>
</dbReference>
<name>C6HFB4_AJECH</name>
<dbReference type="OMA" id="CVFVKHK"/>
<feature type="compositionally biased region" description="Polar residues" evidence="1">
    <location>
        <begin position="395"/>
        <end position="404"/>
    </location>
</feature>
<feature type="domain" description="Inositol polyphosphate-related phosphatase" evidence="2">
    <location>
        <begin position="761"/>
        <end position="1058"/>
    </location>
</feature>
<feature type="compositionally biased region" description="Low complexity" evidence="1">
    <location>
        <begin position="73"/>
        <end position="97"/>
    </location>
</feature>
<dbReference type="SUPFAM" id="SSF56219">
    <property type="entry name" value="DNase I-like"/>
    <property type="match status" value="1"/>
</dbReference>
<gene>
    <name evidence="3" type="ORF">HCDG_04637</name>
</gene>
<dbReference type="SMART" id="SM00128">
    <property type="entry name" value="IPPc"/>
    <property type="match status" value="1"/>
</dbReference>